<dbReference type="Proteomes" id="UP000261540">
    <property type="component" value="Unplaced"/>
</dbReference>
<sequence length="86" mass="9726">MNMTRKSRSPILNNAGNDIIKAKSKVRIPLAPRISRRTRPILASLMTLKRVGDTKLPPDKSNSKRHFVTQYLLRNGCNGKKDAKLK</sequence>
<accession>A0A3B3SWY8</accession>
<proteinExistence type="predicted"/>
<protein>
    <submittedName>
        <fullName evidence="1">Uncharacterized protein</fullName>
    </submittedName>
</protein>
<dbReference type="Ensembl" id="ENSPKIT00000016107.1">
    <property type="protein sequence ID" value="ENSPKIP00000035179.1"/>
    <property type="gene ID" value="ENSPKIG00000014233.1"/>
</dbReference>
<organism evidence="1 2">
    <name type="scientific">Paramormyrops kingsleyae</name>
    <dbReference type="NCBI Taxonomy" id="1676925"/>
    <lineage>
        <taxon>Eukaryota</taxon>
        <taxon>Metazoa</taxon>
        <taxon>Chordata</taxon>
        <taxon>Craniata</taxon>
        <taxon>Vertebrata</taxon>
        <taxon>Euteleostomi</taxon>
        <taxon>Actinopterygii</taxon>
        <taxon>Neopterygii</taxon>
        <taxon>Teleostei</taxon>
        <taxon>Osteoglossocephala</taxon>
        <taxon>Osteoglossomorpha</taxon>
        <taxon>Osteoglossiformes</taxon>
        <taxon>Mormyridae</taxon>
        <taxon>Paramormyrops</taxon>
    </lineage>
</organism>
<dbReference type="AlphaFoldDB" id="A0A3B3SWY8"/>
<evidence type="ECO:0000313" key="2">
    <source>
        <dbReference type="Proteomes" id="UP000261540"/>
    </source>
</evidence>
<keyword evidence="2" id="KW-1185">Reference proteome</keyword>
<name>A0A3B3SWY8_9TELE</name>
<dbReference type="STRING" id="1676925.ENSPKIP00000035179"/>
<reference evidence="1" key="2">
    <citation type="submission" date="2025-09" db="UniProtKB">
        <authorList>
            <consortium name="Ensembl"/>
        </authorList>
    </citation>
    <scope>IDENTIFICATION</scope>
</reference>
<reference evidence="1" key="1">
    <citation type="submission" date="2025-08" db="UniProtKB">
        <authorList>
            <consortium name="Ensembl"/>
        </authorList>
    </citation>
    <scope>IDENTIFICATION</scope>
</reference>
<dbReference type="GeneTree" id="ENSGT01130000279377"/>
<evidence type="ECO:0000313" key="1">
    <source>
        <dbReference type="Ensembl" id="ENSPKIP00000035179.1"/>
    </source>
</evidence>